<reference evidence="5" key="2">
    <citation type="submission" date="2024-04" db="EMBL/GenBank/DDBJ databases">
        <authorList>
            <person name="Chen Y."/>
            <person name="Shah S."/>
            <person name="Dougan E. K."/>
            <person name="Thang M."/>
            <person name="Chan C."/>
        </authorList>
    </citation>
    <scope>NUCLEOTIDE SEQUENCE [LARGE SCALE GENOMIC DNA]</scope>
</reference>
<dbReference type="AlphaFoldDB" id="A0A9P1CS35"/>
<dbReference type="SUPFAM" id="SSF48403">
    <property type="entry name" value="Ankyrin repeat"/>
    <property type="match status" value="1"/>
</dbReference>
<evidence type="ECO:0000313" key="5">
    <source>
        <dbReference type="EMBL" id="CAL1150664.1"/>
    </source>
</evidence>
<organism evidence="4">
    <name type="scientific">Cladocopium goreaui</name>
    <dbReference type="NCBI Taxonomy" id="2562237"/>
    <lineage>
        <taxon>Eukaryota</taxon>
        <taxon>Sar</taxon>
        <taxon>Alveolata</taxon>
        <taxon>Dinophyceae</taxon>
        <taxon>Suessiales</taxon>
        <taxon>Symbiodiniaceae</taxon>
        <taxon>Cladocopium</taxon>
    </lineage>
</organism>
<sequence>MSICKRGVDEKCFVPQPSFSEASRCLSANSRQFPMYVIHAENLLQMERMKPHQELLADGLLEEHDMSSQTTSVTFVSHEWSSVAHPDPHGVQLLALKDMIVGLRDGSCELHYDMVNFFRPQMCRPVNIKELKALCRGYFWIDYLSIPQVCCCSEAEERQVQADMRAAVMSLHTYVAHCSFFVILAPIHYHESGRLMSRCSWKSRGWCQFELAVNGLLGSGTKPTLHVDGRALWHVNYFSFWQLSPCCGDFTKDEDRYFIADALHQVMEHMEASLRSSDNVHRILLLQNVRKELLKCNGLMLSGSARSAHKHLKEKLPSGGEFWTSLHYAAALDDVELVRTLLKANADVKARTKVKDVDFFLPSGQTPLHVWAAFSGDVSVAKCLLQHRAQVDEEDSDGITPLMISCQMGNQQSCRTLLRMEADPNVRDQYSMTPIFVAVGCDHPEIIHPLLDYEADPHVKWAGVGLLHCAAGHCTALPWDCVQRLLKEGLE</sequence>
<dbReference type="Proteomes" id="UP001152797">
    <property type="component" value="Unassembled WGS sequence"/>
</dbReference>
<evidence type="ECO:0000256" key="3">
    <source>
        <dbReference type="PROSITE-ProRule" id="PRU00023"/>
    </source>
</evidence>
<evidence type="ECO:0000313" key="6">
    <source>
        <dbReference type="EMBL" id="CAL4784601.1"/>
    </source>
</evidence>
<evidence type="ECO:0000256" key="2">
    <source>
        <dbReference type="ARBA" id="ARBA00023043"/>
    </source>
</evidence>
<dbReference type="SMART" id="SM00248">
    <property type="entry name" value="ANK"/>
    <property type="match status" value="4"/>
</dbReference>
<dbReference type="InterPro" id="IPR036770">
    <property type="entry name" value="Ankyrin_rpt-contain_sf"/>
</dbReference>
<feature type="repeat" description="ANK" evidence="3">
    <location>
        <begin position="321"/>
        <end position="353"/>
    </location>
</feature>
<dbReference type="OrthoDB" id="432182at2759"/>
<dbReference type="PANTHER" id="PTHR24171">
    <property type="entry name" value="ANKYRIN REPEAT DOMAIN-CONTAINING PROTEIN 39-RELATED"/>
    <property type="match status" value="1"/>
</dbReference>
<protein>
    <submittedName>
        <fullName evidence="6">Ankyrin repeat and SOCS box protein 2</fullName>
    </submittedName>
</protein>
<name>A0A9P1CS35_9DINO</name>
<keyword evidence="7" id="KW-1185">Reference proteome</keyword>
<comment type="caution">
    <text evidence="4">The sequence shown here is derived from an EMBL/GenBank/DDBJ whole genome shotgun (WGS) entry which is preliminary data.</text>
</comment>
<proteinExistence type="predicted"/>
<keyword evidence="2 3" id="KW-0040">ANK repeat</keyword>
<dbReference type="EMBL" id="CAMXCT020002315">
    <property type="protein sequence ID" value="CAL1150664.1"/>
    <property type="molecule type" value="Genomic_DNA"/>
</dbReference>
<dbReference type="Gene3D" id="1.25.40.20">
    <property type="entry name" value="Ankyrin repeat-containing domain"/>
    <property type="match status" value="2"/>
</dbReference>
<feature type="non-terminal residue" evidence="4">
    <location>
        <position position="491"/>
    </location>
</feature>
<accession>A0A9P1CS35</accession>
<dbReference type="PANTHER" id="PTHR24171:SF9">
    <property type="entry name" value="ANKYRIN REPEAT DOMAIN-CONTAINING PROTEIN 39"/>
    <property type="match status" value="1"/>
</dbReference>
<reference evidence="4" key="1">
    <citation type="submission" date="2022-10" db="EMBL/GenBank/DDBJ databases">
        <authorList>
            <person name="Chen Y."/>
            <person name="Dougan E. K."/>
            <person name="Chan C."/>
            <person name="Rhodes N."/>
            <person name="Thang M."/>
        </authorList>
    </citation>
    <scope>NUCLEOTIDE SEQUENCE</scope>
</reference>
<gene>
    <name evidence="4" type="ORF">C1SCF055_LOCUS23685</name>
</gene>
<dbReference type="EMBL" id="CAMXCT030002315">
    <property type="protein sequence ID" value="CAL4784601.1"/>
    <property type="molecule type" value="Genomic_DNA"/>
</dbReference>
<dbReference type="EMBL" id="CAMXCT010002315">
    <property type="protein sequence ID" value="CAI3997289.1"/>
    <property type="molecule type" value="Genomic_DNA"/>
</dbReference>
<dbReference type="InterPro" id="IPR002110">
    <property type="entry name" value="Ankyrin_rpt"/>
</dbReference>
<feature type="repeat" description="ANK" evidence="3">
    <location>
        <begin position="397"/>
        <end position="429"/>
    </location>
</feature>
<evidence type="ECO:0000313" key="4">
    <source>
        <dbReference type="EMBL" id="CAI3997289.1"/>
    </source>
</evidence>
<evidence type="ECO:0000256" key="1">
    <source>
        <dbReference type="ARBA" id="ARBA00022737"/>
    </source>
</evidence>
<evidence type="ECO:0000313" key="7">
    <source>
        <dbReference type="Proteomes" id="UP001152797"/>
    </source>
</evidence>
<keyword evidence="1" id="KW-0677">Repeat</keyword>
<dbReference type="PROSITE" id="PS50088">
    <property type="entry name" value="ANK_REPEAT"/>
    <property type="match status" value="3"/>
</dbReference>
<dbReference type="PROSITE" id="PS50297">
    <property type="entry name" value="ANK_REP_REGION"/>
    <property type="match status" value="2"/>
</dbReference>
<feature type="repeat" description="ANK" evidence="3">
    <location>
        <begin position="363"/>
        <end position="396"/>
    </location>
</feature>
<dbReference type="Pfam" id="PF12796">
    <property type="entry name" value="Ank_2"/>
    <property type="match status" value="1"/>
</dbReference>